<dbReference type="OrthoDB" id="5984490at2"/>
<keyword evidence="1" id="KW-0812">Transmembrane</keyword>
<sequence length="231" mass="26646">MQLCFDIMRWLHIVSGFLALCVFWIPIVTRKGERTHHRVGWLYVIAMGIVSLTAFFMGMYRIAWDAGPDPDAIPYSWFLLFVAVLSSATAWYGIRVLYHKKRQVVHRKWSDLLFPLILFGSGIGVSLYGWVIELALLQFFPLLGIFLGGTQLLYWLTVPVKKSHWVVEHIVGMMSCCISTLTAFLVFGIPRLLQVEAASLWIWLLPTVVLLPLIFAFTNTYKRKLDRPRRL</sequence>
<feature type="transmembrane region" description="Helical" evidence="1">
    <location>
        <begin position="75"/>
        <end position="98"/>
    </location>
</feature>
<gene>
    <name evidence="2" type="ORF">EDM52_18415</name>
</gene>
<dbReference type="AlphaFoldDB" id="A0A3M8C2S0"/>
<dbReference type="RefSeq" id="WP_122910414.1">
    <property type="nucleotide sequence ID" value="NZ_CBCSBE010000013.1"/>
</dbReference>
<feature type="transmembrane region" description="Helical" evidence="1">
    <location>
        <begin position="12"/>
        <end position="29"/>
    </location>
</feature>
<proteinExistence type="predicted"/>
<organism evidence="2 3">
    <name type="scientific">Brevibacillus invocatus</name>
    <dbReference type="NCBI Taxonomy" id="173959"/>
    <lineage>
        <taxon>Bacteria</taxon>
        <taxon>Bacillati</taxon>
        <taxon>Bacillota</taxon>
        <taxon>Bacilli</taxon>
        <taxon>Bacillales</taxon>
        <taxon>Paenibacillaceae</taxon>
        <taxon>Brevibacillus</taxon>
    </lineage>
</organism>
<keyword evidence="1" id="KW-1133">Transmembrane helix</keyword>
<keyword evidence="1" id="KW-0472">Membrane</keyword>
<evidence type="ECO:0000256" key="1">
    <source>
        <dbReference type="SAM" id="Phobius"/>
    </source>
</evidence>
<feature type="transmembrane region" description="Helical" evidence="1">
    <location>
        <begin position="110"/>
        <end position="131"/>
    </location>
</feature>
<dbReference type="Proteomes" id="UP000282028">
    <property type="component" value="Unassembled WGS sequence"/>
</dbReference>
<feature type="transmembrane region" description="Helical" evidence="1">
    <location>
        <begin position="170"/>
        <end position="189"/>
    </location>
</feature>
<protein>
    <submittedName>
        <fullName evidence="2">DUF2306 domain-containing protein</fullName>
    </submittedName>
</protein>
<name>A0A3M8C2S0_9BACL</name>
<feature type="transmembrane region" description="Helical" evidence="1">
    <location>
        <begin position="137"/>
        <end position="158"/>
    </location>
</feature>
<keyword evidence="3" id="KW-1185">Reference proteome</keyword>
<reference evidence="2 3" key="1">
    <citation type="submission" date="2018-10" db="EMBL/GenBank/DDBJ databases">
        <title>Phylogenomics of Brevibacillus.</title>
        <authorList>
            <person name="Dunlap C."/>
        </authorList>
    </citation>
    <scope>NUCLEOTIDE SEQUENCE [LARGE SCALE GENOMIC DNA]</scope>
    <source>
        <strain evidence="2 3">JCM 12215</strain>
    </source>
</reference>
<evidence type="ECO:0000313" key="2">
    <source>
        <dbReference type="EMBL" id="RNB69944.1"/>
    </source>
</evidence>
<comment type="caution">
    <text evidence="2">The sequence shown here is derived from an EMBL/GenBank/DDBJ whole genome shotgun (WGS) entry which is preliminary data.</text>
</comment>
<accession>A0A3M8C2S0</accession>
<evidence type="ECO:0000313" key="3">
    <source>
        <dbReference type="Proteomes" id="UP000282028"/>
    </source>
</evidence>
<feature type="transmembrane region" description="Helical" evidence="1">
    <location>
        <begin position="201"/>
        <end position="221"/>
    </location>
</feature>
<dbReference type="EMBL" id="RHHR01000036">
    <property type="protein sequence ID" value="RNB69944.1"/>
    <property type="molecule type" value="Genomic_DNA"/>
</dbReference>
<feature type="transmembrane region" description="Helical" evidence="1">
    <location>
        <begin position="41"/>
        <end position="63"/>
    </location>
</feature>